<organism evidence="1 2">
    <name type="scientific">Dendrobium chrysotoxum</name>
    <name type="common">Orchid</name>
    <dbReference type="NCBI Taxonomy" id="161865"/>
    <lineage>
        <taxon>Eukaryota</taxon>
        <taxon>Viridiplantae</taxon>
        <taxon>Streptophyta</taxon>
        <taxon>Embryophyta</taxon>
        <taxon>Tracheophyta</taxon>
        <taxon>Spermatophyta</taxon>
        <taxon>Magnoliopsida</taxon>
        <taxon>Liliopsida</taxon>
        <taxon>Asparagales</taxon>
        <taxon>Orchidaceae</taxon>
        <taxon>Epidendroideae</taxon>
        <taxon>Malaxideae</taxon>
        <taxon>Dendrobiinae</taxon>
        <taxon>Dendrobium</taxon>
    </lineage>
</organism>
<dbReference type="Proteomes" id="UP000775213">
    <property type="component" value="Unassembled WGS sequence"/>
</dbReference>
<gene>
    <name evidence="1" type="ORF">IEQ34_006069</name>
</gene>
<proteinExistence type="predicted"/>
<accession>A0AAV7HBH0</accession>
<reference evidence="1 2" key="1">
    <citation type="journal article" date="2021" name="Hortic Res">
        <title>Chromosome-scale assembly of the Dendrobium chrysotoxum genome enhances the understanding of orchid evolution.</title>
        <authorList>
            <person name="Zhang Y."/>
            <person name="Zhang G.Q."/>
            <person name="Zhang D."/>
            <person name="Liu X.D."/>
            <person name="Xu X.Y."/>
            <person name="Sun W.H."/>
            <person name="Yu X."/>
            <person name="Zhu X."/>
            <person name="Wang Z.W."/>
            <person name="Zhao X."/>
            <person name="Zhong W.Y."/>
            <person name="Chen H."/>
            <person name="Yin W.L."/>
            <person name="Huang T."/>
            <person name="Niu S.C."/>
            <person name="Liu Z.J."/>
        </authorList>
    </citation>
    <scope>NUCLEOTIDE SEQUENCE [LARGE SCALE GENOMIC DNA]</scope>
    <source>
        <strain evidence="1">Lindl</strain>
    </source>
</reference>
<dbReference type="AlphaFoldDB" id="A0AAV7HBH0"/>
<evidence type="ECO:0000313" key="2">
    <source>
        <dbReference type="Proteomes" id="UP000775213"/>
    </source>
</evidence>
<dbReference type="EMBL" id="JAGFBR010000006">
    <property type="protein sequence ID" value="KAH0465966.1"/>
    <property type="molecule type" value="Genomic_DNA"/>
</dbReference>
<sequence>MKLRDLSNKATFDSLFKIYLLERRLVPLEGKVNNRKVSFFKNDKNDNKKLPMNIISLAMI</sequence>
<evidence type="ECO:0000313" key="1">
    <source>
        <dbReference type="EMBL" id="KAH0465966.1"/>
    </source>
</evidence>
<name>A0AAV7HBH0_DENCH</name>
<comment type="caution">
    <text evidence="1">The sequence shown here is derived from an EMBL/GenBank/DDBJ whole genome shotgun (WGS) entry which is preliminary data.</text>
</comment>
<protein>
    <submittedName>
        <fullName evidence="1">Uncharacterized protein</fullName>
    </submittedName>
</protein>
<keyword evidence="2" id="KW-1185">Reference proteome</keyword>